<dbReference type="SUPFAM" id="SSF51412">
    <property type="entry name" value="Inosine monophosphate dehydrogenase (IMPDH)"/>
    <property type="match status" value="1"/>
</dbReference>
<evidence type="ECO:0000313" key="2">
    <source>
        <dbReference type="Proteomes" id="UP000266327"/>
    </source>
</evidence>
<dbReference type="EMBL" id="QYUQ01000002">
    <property type="protein sequence ID" value="RJG02682.1"/>
    <property type="molecule type" value="Genomic_DNA"/>
</dbReference>
<evidence type="ECO:0000313" key="1">
    <source>
        <dbReference type="EMBL" id="RJG02682.1"/>
    </source>
</evidence>
<name>A0A3A3G7Z7_9BURK</name>
<dbReference type="Proteomes" id="UP000266327">
    <property type="component" value="Unassembled WGS sequence"/>
</dbReference>
<sequence length="92" mass="9693">MGGRDKIASAVSNAGVMGMLPALTQPAPEHSAKEIAHWRTFTDRPFGSILTIQPSANPPPYEVCRDAAIDFGVTVLRIVLMAALSGIGTCVE</sequence>
<keyword evidence="2" id="KW-1185">Reference proteome</keyword>
<proteinExistence type="predicted"/>
<gene>
    <name evidence="1" type="ORF">D3878_14755</name>
</gene>
<dbReference type="Gene3D" id="3.20.20.70">
    <property type="entry name" value="Aldolase class I"/>
    <property type="match status" value="1"/>
</dbReference>
<protein>
    <submittedName>
        <fullName evidence="1">Uncharacterized protein</fullName>
    </submittedName>
</protein>
<organism evidence="1 2">
    <name type="scientific">Noviherbaspirillum sedimenti</name>
    <dbReference type="NCBI Taxonomy" id="2320865"/>
    <lineage>
        <taxon>Bacteria</taxon>
        <taxon>Pseudomonadati</taxon>
        <taxon>Pseudomonadota</taxon>
        <taxon>Betaproteobacteria</taxon>
        <taxon>Burkholderiales</taxon>
        <taxon>Oxalobacteraceae</taxon>
        <taxon>Noviherbaspirillum</taxon>
    </lineage>
</organism>
<comment type="caution">
    <text evidence="1">The sequence shown here is derived from an EMBL/GenBank/DDBJ whole genome shotgun (WGS) entry which is preliminary data.</text>
</comment>
<accession>A0A3A3G7Z7</accession>
<dbReference type="AlphaFoldDB" id="A0A3A3G7Z7"/>
<reference evidence="2" key="1">
    <citation type="submission" date="2018-09" db="EMBL/GenBank/DDBJ databases">
        <authorList>
            <person name="Zhu H."/>
        </authorList>
    </citation>
    <scope>NUCLEOTIDE SEQUENCE [LARGE SCALE GENOMIC DNA]</scope>
    <source>
        <strain evidence="2">K1S02-23</strain>
    </source>
</reference>
<dbReference type="InterPro" id="IPR013785">
    <property type="entry name" value="Aldolase_TIM"/>
</dbReference>